<gene>
    <name evidence="2" type="ORF">PoB_000232100</name>
</gene>
<feature type="compositionally biased region" description="Polar residues" evidence="1">
    <location>
        <begin position="146"/>
        <end position="169"/>
    </location>
</feature>
<sequence>MGEDEDGAIAVEEDLGQGEVILPDGTVPLNPWVLSEEEDHRLCGMEKIATACTVTKEAGNHRRRNRNRRRKHEEKSGFYQARDPPQRSSEKTTESDVNTSMDDQARQKAKTGNGRGRGRGRRPWQWIDYPHRSYGPSETMGAFTQVGPSTMLSGENSYSMHSNQSLDQK</sequence>
<accession>A0AAV3X940</accession>
<evidence type="ECO:0000256" key="1">
    <source>
        <dbReference type="SAM" id="MobiDB-lite"/>
    </source>
</evidence>
<feature type="region of interest" description="Disordered" evidence="1">
    <location>
        <begin position="51"/>
        <end position="169"/>
    </location>
</feature>
<dbReference type="Proteomes" id="UP000735302">
    <property type="component" value="Unassembled WGS sequence"/>
</dbReference>
<name>A0AAV3X940_9GAST</name>
<feature type="region of interest" description="Disordered" evidence="1">
    <location>
        <begin position="1"/>
        <end position="29"/>
    </location>
</feature>
<evidence type="ECO:0000313" key="2">
    <source>
        <dbReference type="EMBL" id="GFN75815.1"/>
    </source>
</evidence>
<protein>
    <submittedName>
        <fullName evidence="2">Uncharacterized protein</fullName>
    </submittedName>
</protein>
<proteinExistence type="predicted"/>
<dbReference type="AlphaFoldDB" id="A0AAV3X940"/>
<organism evidence="2 3">
    <name type="scientific">Plakobranchus ocellatus</name>
    <dbReference type="NCBI Taxonomy" id="259542"/>
    <lineage>
        <taxon>Eukaryota</taxon>
        <taxon>Metazoa</taxon>
        <taxon>Spiralia</taxon>
        <taxon>Lophotrochozoa</taxon>
        <taxon>Mollusca</taxon>
        <taxon>Gastropoda</taxon>
        <taxon>Heterobranchia</taxon>
        <taxon>Euthyneura</taxon>
        <taxon>Panpulmonata</taxon>
        <taxon>Sacoglossa</taxon>
        <taxon>Placobranchoidea</taxon>
        <taxon>Plakobranchidae</taxon>
        <taxon>Plakobranchus</taxon>
    </lineage>
</organism>
<comment type="caution">
    <text evidence="2">The sequence shown here is derived from an EMBL/GenBank/DDBJ whole genome shotgun (WGS) entry which is preliminary data.</text>
</comment>
<dbReference type="EMBL" id="BLXT01000299">
    <property type="protein sequence ID" value="GFN75815.1"/>
    <property type="molecule type" value="Genomic_DNA"/>
</dbReference>
<feature type="compositionally biased region" description="Basic and acidic residues" evidence="1">
    <location>
        <begin position="84"/>
        <end position="94"/>
    </location>
</feature>
<feature type="compositionally biased region" description="Basic residues" evidence="1">
    <location>
        <begin position="61"/>
        <end position="72"/>
    </location>
</feature>
<reference evidence="2 3" key="1">
    <citation type="journal article" date="2021" name="Elife">
        <title>Chloroplast acquisition without the gene transfer in kleptoplastic sea slugs, Plakobranchus ocellatus.</title>
        <authorList>
            <person name="Maeda T."/>
            <person name="Takahashi S."/>
            <person name="Yoshida T."/>
            <person name="Shimamura S."/>
            <person name="Takaki Y."/>
            <person name="Nagai Y."/>
            <person name="Toyoda A."/>
            <person name="Suzuki Y."/>
            <person name="Arimoto A."/>
            <person name="Ishii H."/>
            <person name="Satoh N."/>
            <person name="Nishiyama T."/>
            <person name="Hasebe M."/>
            <person name="Maruyama T."/>
            <person name="Minagawa J."/>
            <person name="Obokata J."/>
            <person name="Shigenobu S."/>
        </authorList>
    </citation>
    <scope>NUCLEOTIDE SEQUENCE [LARGE SCALE GENOMIC DNA]</scope>
</reference>
<feature type="compositionally biased region" description="Acidic residues" evidence="1">
    <location>
        <begin position="1"/>
        <end position="16"/>
    </location>
</feature>
<keyword evidence="3" id="KW-1185">Reference proteome</keyword>
<evidence type="ECO:0000313" key="3">
    <source>
        <dbReference type="Proteomes" id="UP000735302"/>
    </source>
</evidence>